<dbReference type="STRING" id="867345.SAMN05421693_1308"/>
<dbReference type="CDD" id="cd02966">
    <property type="entry name" value="TlpA_like_family"/>
    <property type="match status" value="1"/>
</dbReference>
<dbReference type="RefSeq" id="WP_238375977.1">
    <property type="nucleotide sequence ID" value="NZ_FOFO01000030.1"/>
</dbReference>
<keyword evidence="3" id="KW-1185">Reference proteome</keyword>
<name>A0A1H9FUU6_9GAMM</name>
<dbReference type="PANTHER" id="PTHR42852:SF13">
    <property type="entry name" value="PROTEIN DIPZ"/>
    <property type="match status" value="1"/>
</dbReference>
<accession>A0A1H9FUU6</accession>
<dbReference type="InterPro" id="IPR013766">
    <property type="entry name" value="Thioredoxin_domain"/>
</dbReference>
<dbReference type="EMBL" id="FOFO01000030">
    <property type="protein sequence ID" value="SEQ41646.1"/>
    <property type="molecule type" value="Genomic_DNA"/>
</dbReference>
<dbReference type="InterPro" id="IPR050553">
    <property type="entry name" value="Thioredoxin_ResA/DsbE_sf"/>
</dbReference>
<proteinExistence type="predicted"/>
<dbReference type="SUPFAM" id="SSF52833">
    <property type="entry name" value="Thioredoxin-like"/>
    <property type="match status" value="1"/>
</dbReference>
<dbReference type="PANTHER" id="PTHR42852">
    <property type="entry name" value="THIOL:DISULFIDE INTERCHANGE PROTEIN DSBE"/>
    <property type="match status" value="1"/>
</dbReference>
<dbReference type="InterPro" id="IPR036249">
    <property type="entry name" value="Thioredoxin-like_sf"/>
</dbReference>
<reference evidence="2 3" key="1">
    <citation type="submission" date="2016-10" db="EMBL/GenBank/DDBJ databases">
        <authorList>
            <person name="de Groot N.N."/>
        </authorList>
    </citation>
    <scope>NUCLEOTIDE SEQUENCE [LARGE SCALE GENOMIC DNA]</scope>
    <source>
        <strain evidence="2 3">B7-7</strain>
    </source>
</reference>
<dbReference type="Proteomes" id="UP000199496">
    <property type="component" value="Unassembled WGS sequence"/>
</dbReference>
<organism evidence="2 3">
    <name type="scientific">Ectothiorhodospira magna</name>
    <dbReference type="NCBI Taxonomy" id="867345"/>
    <lineage>
        <taxon>Bacteria</taxon>
        <taxon>Pseudomonadati</taxon>
        <taxon>Pseudomonadota</taxon>
        <taxon>Gammaproteobacteria</taxon>
        <taxon>Chromatiales</taxon>
        <taxon>Ectothiorhodospiraceae</taxon>
        <taxon>Ectothiorhodospira</taxon>
    </lineage>
</organism>
<evidence type="ECO:0000313" key="3">
    <source>
        <dbReference type="Proteomes" id="UP000199496"/>
    </source>
</evidence>
<evidence type="ECO:0000259" key="1">
    <source>
        <dbReference type="PROSITE" id="PS51352"/>
    </source>
</evidence>
<dbReference type="Pfam" id="PF08534">
    <property type="entry name" value="Redoxin"/>
    <property type="match status" value="1"/>
</dbReference>
<evidence type="ECO:0000313" key="2">
    <source>
        <dbReference type="EMBL" id="SEQ41646.1"/>
    </source>
</evidence>
<dbReference type="InterPro" id="IPR013740">
    <property type="entry name" value="Redoxin"/>
</dbReference>
<protein>
    <submittedName>
        <fullName evidence="2">Peroxiredoxin</fullName>
    </submittedName>
</protein>
<sequence>MMKTRDLLIGAFVVVLLGGLLALWLAPEGLRPMPRVTVTTLDQSRLDLASLEGRPVLVTFWATTCISCIQEIPHLRELHDRYHEQGLKVIGVAMAHDPPEQVAEMARRREINYTVGLDTTGEVAAAFGDVRLTPTSFLIAPNGRIVYQKIGEMDWHTVERHLSRWL</sequence>
<feature type="domain" description="Thioredoxin" evidence="1">
    <location>
        <begin position="27"/>
        <end position="166"/>
    </location>
</feature>
<dbReference type="Gene3D" id="3.40.30.10">
    <property type="entry name" value="Glutaredoxin"/>
    <property type="match status" value="1"/>
</dbReference>
<dbReference type="GO" id="GO:0016491">
    <property type="term" value="F:oxidoreductase activity"/>
    <property type="evidence" value="ECO:0007669"/>
    <property type="project" value="InterPro"/>
</dbReference>
<gene>
    <name evidence="2" type="ORF">SAMN05421693_1308</name>
</gene>
<dbReference type="AlphaFoldDB" id="A0A1H9FUU6"/>
<dbReference type="PROSITE" id="PS51352">
    <property type="entry name" value="THIOREDOXIN_2"/>
    <property type="match status" value="1"/>
</dbReference>